<dbReference type="RefSeq" id="WP_143124929.1">
    <property type="nucleotide sequence ID" value="NZ_VJMG01000021.1"/>
</dbReference>
<dbReference type="InterPro" id="IPR031451">
    <property type="entry name" value="MqsR_toxin"/>
</dbReference>
<name>A0A549TBU1_9HYPH</name>
<protein>
    <submittedName>
        <fullName evidence="1">Type II toxin-antitoxin system MqsR family toxin</fullName>
    </submittedName>
</protein>
<evidence type="ECO:0000313" key="2">
    <source>
        <dbReference type="Proteomes" id="UP000316801"/>
    </source>
</evidence>
<dbReference type="EMBL" id="VJMG01000021">
    <property type="protein sequence ID" value="TRL39350.1"/>
    <property type="molecule type" value="Genomic_DNA"/>
</dbReference>
<keyword evidence="2" id="KW-1185">Reference proteome</keyword>
<reference evidence="1 2" key="1">
    <citation type="submission" date="2019-07" db="EMBL/GenBank/DDBJ databases">
        <title>Ln-dependent methylotrophs.</title>
        <authorList>
            <person name="Tani A."/>
        </authorList>
    </citation>
    <scope>NUCLEOTIDE SEQUENCE [LARGE SCALE GENOMIC DNA]</scope>
    <source>
        <strain evidence="1 2">SM12</strain>
    </source>
</reference>
<dbReference type="GO" id="GO:0009372">
    <property type="term" value="P:quorum sensing"/>
    <property type="evidence" value="ECO:0007669"/>
    <property type="project" value="InterPro"/>
</dbReference>
<proteinExistence type="predicted"/>
<dbReference type="Proteomes" id="UP000316801">
    <property type="component" value="Unassembled WGS sequence"/>
</dbReference>
<dbReference type="Gene3D" id="3.30.2310.40">
    <property type="match status" value="1"/>
</dbReference>
<gene>
    <name evidence="1" type="ORF">FNA46_09385</name>
</gene>
<dbReference type="Pfam" id="PF15723">
    <property type="entry name" value="MqsR_toxin"/>
    <property type="match status" value="1"/>
</dbReference>
<dbReference type="InterPro" id="IPR038493">
    <property type="entry name" value="MqsR_sf"/>
</dbReference>
<dbReference type="AlphaFoldDB" id="A0A549TBU1"/>
<evidence type="ECO:0000313" key="1">
    <source>
        <dbReference type="EMBL" id="TRL39350.1"/>
    </source>
</evidence>
<organism evidence="1 2">
    <name type="scientific">Rhizobium straminoryzae</name>
    <dbReference type="NCBI Taxonomy" id="1387186"/>
    <lineage>
        <taxon>Bacteria</taxon>
        <taxon>Pseudomonadati</taxon>
        <taxon>Pseudomonadota</taxon>
        <taxon>Alphaproteobacteria</taxon>
        <taxon>Hyphomicrobiales</taxon>
        <taxon>Rhizobiaceae</taxon>
        <taxon>Rhizobium/Agrobacterium group</taxon>
        <taxon>Rhizobium</taxon>
    </lineage>
</organism>
<dbReference type="GO" id="GO:0044010">
    <property type="term" value="P:single-species biofilm formation"/>
    <property type="evidence" value="ECO:0007669"/>
    <property type="project" value="InterPro"/>
</dbReference>
<accession>A0A549TBU1</accession>
<sequence length="101" mass="11579">MEKKKPTYALSRIKAAIGSVETLAMTGSALRDALALGFDRHAIVETINGIEASMFYKSMTTYRDHRQWQDVYHVPARDLVLYVKFQDDVVTEFKVMSFKET</sequence>
<comment type="caution">
    <text evidence="1">The sequence shown here is derived from an EMBL/GenBank/DDBJ whole genome shotgun (WGS) entry which is preliminary data.</text>
</comment>
<dbReference type="CDD" id="cd12869">
    <property type="entry name" value="MqsR"/>
    <property type="match status" value="1"/>
</dbReference>
<dbReference type="GO" id="GO:0017148">
    <property type="term" value="P:negative regulation of translation"/>
    <property type="evidence" value="ECO:0007669"/>
    <property type="project" value="InterPro"/>
</dbReference>